<evidence type="ECO:0000313" key="3">
    <source>
        <dbReference type="Proteomes" id="UP000675781"/>
    </source>
</evidence>
<organism evidence="2 3">
    <name type="scientific">Actinospica durhamensis</name>
    <dbReference type="NCBI Taxonomy" id="1508375"/>
    <lineage>
        <taxon>Bacteria</taxon>
        <taxon>Bacillati</taxon>
        <taxon>Actinomycetota</taxon>
        <taxon>Actinomycetes</taxon>
        <taxon>Catenulisporales</taxon>
        <taxon>Actinospicaceae</taxon>
        <taxon>Actinospica</taxon>
    </lineage>
</organism>
<feature type="chain" id="PRO_5039372954" evidence="1">
    <location>
        <begin position="37"/>
        <end position="608"/>
    </location>
</feature>
<evidence type="ECO:0000256" key="1">
    <source>
        <dbReference type="SAM" id="SignalP"/>
    </source>
</evidence>
<dbReference type="EMBL" id="JAGSOG010000059">
    <property type="protein sequence ID" value="MBR7834455.1"/>
    <property type="molecule type" value="Genomic_DNA"/>
</dbReference>
<proteinExistence type="predicted"/>
<dbReference type="AlphaFoldDB" id="A0A941EL55"/>
<comment type="caution">
    <text evidence="2">The sequence shown here is derived from an EMBL/GenBank/DDBJ whole genome shotgun (WGS) entry which is preliminary data.</text>
</comment>
<evidence type="ECO:0000313" key="2">
    <source>
        <dbReference type="EMBL" id="MBR7834455.1"/>
    </source>
</evidence>
<accession>A0A941EL55</accession>
<dbReference type="RefSeq" id="WP_212528975.1">
    <property type="nucleotide sequence ID" value="NZ_JAGSOG010000059.1"/>
</dbReference>
<reference evidence="2" key="1">
    <citation type="submission" date="2021-04" db="EMBL/GenBank/DDBJ databases">
        <title>Genome based classification of Actinospica acidithermotolerans sp. nov., an actinobacterium isolated from an Indonesian hot spring.</title>
        <authorList>
            <person name="Kusuma A.B."/>
            <person name="Putra K.E."/>
            <person name="Nafisah S."/>
            <person name="Loh J."/>
            <person name="Nouioui I."/>
            <person name="Goodfellow M."/>
        </authorList>
    </citation>
    <scope>NUCLEOTIDE SEQUENCE</scope>
    <source>
        <strain evidence="2">CSCA 57</strain>
    </source>
</reference>
<feature type="signal peptide" evidence="1">
    <location>
        <begin position="1"/>
        <end position="36"/>
    </location>
</feature>
<keyword evidence="1" id="KW-0732">Signal</keyword>
<dbReference type="Proteomes" id="UP000675781">
    <property type="component" value="Unassembled WGS sequence"/>
</dbReference>
<keyword evidence="3" id="KW-1185">Reference proteome</keyword>
<gene>
    <name evidence="2" type="ORF">KDL01_14365</name>
</gene>
<sequence length="608" mass="61368">MPTRTSARAHRRAALMTALVALSGTVTMAAASGAQAAVPGPSQQGFALLRPGNLLVATSVYQNGAPIVAGSTQLPPGCGSAAAPCVTAVTGDQYPYVFNNDTIDASFGVASPITLKELTPSGRPLASLQVPNSSQYGVSADANQMVTSFSSKSELALNLSTNGQYVTFMGYDAAVGSVDVSNDNTPGGIDPTSADPDTTYREVAQLGANGRFQFTETNAYSGNNGRAALLNDSAGQDVYYTAGNAGNGANPEPATVVTGAGAQLITPSNLPIAQQTPGAPTPVGSFNVTELGTSADKSGKDDNFRGLTEYGNVLYYAKGSGSNGVDTVYFVDTTGAACPAGSGVPASGVALPTSSNLSYSTNDAALGLTAKNPGLTPDNMCVLNGFPTASAKNATDASDYPFGLWFANPYTLYVADEGAGDNTYDAATNSYTAAAASSTAGLQKWVYDKAAGEWKLAYTLQNGLNLGQPYTVAGYPTGLNSGPGGTGLPWAPATGGLRNITGRVNPDGTVSIWAVTSTVSGSGDEGGDPNQLVRVTDKVAASTLPANESFRTVVAPADKTVVRGVSFTPGTRTSGVTCTGGGSNHASSFAGGNAVAGVLCEDGGRRKD</sequence>
<protein>
    <submittedName>
        <fullName evidence="2">Uncharacterized protein</fullName>
    </submittedName>
</protein>
<name>A0A941EL55_9ACTN</name>